<proteinExistence type="predicted"/>
<dbReference type="Gene3D" id="3.40.50.10140">
    <property type="entry name" value="Toll/interleukin-1 receptor homology (TIR) domain"/>
    <property type="match status" value="2"/>
</dbReference>
<dbReference type="PANTHER" id="PTHR47508:SF3">
    <property type="entry name" value="TIR DOMAIN-CONTAINING PROTEIN"/>
    <property type="match status" value="1"/>
</dbReference>
<sequence>MDGKYSLLGVILKGDNSAKDDGRCLGAIKLFNSQIREFTLEKFRDVMKKQLICFVENLQFCTKEGWGIRSGLENILKVGDILSEEKTIHVQWNQCEPKIAVRTASGVVIGFVFCGLQSKLRVLRSLITDQIYDEGRASMQEFHFVEQNGWPVSAKQENSLSVLDVCNGSHVTISTEGVLLTQTRVSPETDNLPFNASTANKYQSTVTTISRKRHLSFRSSKDLERISPADSSVGDVTGSVKQILISYVRAEAAQHALRLKQELSALGFTVYLDVHEIRSGLDWQDSLNYAVSNCEFFVPLVTPKYGETQWTNREASLADVLGKFIIPVNFLENWPPKCLAIQFATTQYIDWKTQTQINAELSEGSTTATDIKVWDQRHIRLVACKIKELLNKAREKAQLKKMSLVKRKTVVKSCTLVEENNEQASQCNRDGCPLVVICVHINQTELGVEFAEFIRGMGYEVWCTNTGNSEHRLDCGGWGVEERETFQEKADDAGVIIAVLSPDFIHSRTCQQQLYYCEQRKKVVPLLMENVQIPSWLELMLHSNTYTCVDKGDYQDHLPTLLQKLLDPKARQSPNAELDEARISYAVKQLNKLLRSSLCIYICGPTVCDNINTNTIKALGQVLCKFDDVTVVTGGGYNTEYLVSHAFLQETQKSLKSHRVWHVLPERDRKDRTKDYPQNSDGTFQVISFGQTYFCGNSLEERDQIVSKALDICLLVIGDADLKSVKLAQKFSWNDHYVIPFVVNKNVDSSFTWQLSQGISTEDCQALNDTEKTVEARASVLRDVLIRVQDNLELEHREEASQEVEMSPPKKVPRESPSKCGGTSSKKTTLKTVNTIIL</sequence>
<feature type="compositionally biased region" description="Low complexity" evidence="1">
    <location>
        <begin position="818"/>
        <end position="827"/>
    </location>
</feature>
<dbReference type="GO" id="GO:0007165">
    <property type="term" value="P:signal transduction"/>
    <property type="evidence" value="ECO:0007669"/>
    <property type="project" value="InterPro"/>
</dbReference>
<dbReference type="PROSITE" id="PS50104">
    <property type="entry name" value="TIR"/>
    <property type="match status" value="1"/>
</dbReference>
<evidence type="ECO:0000313" key="4">
    <source>
        <dbReference type="Proteomes" id="UP000005408"/>
    </source>
</evidence>
<protein>
    <recommendedName>
        <fullName evidence="2">TIR domain-containing protein</fullName>
    </recommendedName>
</protein>
<dbReference type="AlphaFoldDB" id="A0A8W8IV25"/>
<keyword evidence="4" id="KW-1185">Reference proteome</keyword>
<accession>A0A8W8IV25</accession>
<dbReference type="PANTHER" id="PTHR47508">
    <property type="entry name" value="SAM DOMAIN-CONTAINING PROTEIN-RELATED"/>
    <property type="match status" value="1"/>
</dbReference>
<dbReference type="Pfam" id="PF13676">
    <property type="entry name" value="TIR_2"/>
    <property type="match status" value="1"/>
</dbReference>
<organism evidence="3 4">
    <name type="scientific">Magallana gigas</name>
    <name type="common">Pacific oyster</name>
    <name type="synonym">Crassostrea gigas</name>
    <dbReference type="NCBI Taxonomy" id="29159"/>
    <lineage>
        <taxon>Eukaryota</taxon>
        <taxon>Metazoa</taxon>
        <taxon>Spiralia</taxon>
        <taxon>Lophotrochozoa</taxon>
        <taxon>Mollusca</taxon>
        <taxon>Bivalvia</taxon>
        <taxon>Autobranchia</taxon>
        <taxon>Pteriomorphia</taxon>
        <taxon>Ostreida</taxon>
        <taxon>Ostreoidea</taxon>
        <taxon>Ostreidae</taxon>
        <taxon>Magallana</taxon>
    </lineage>
</organism>
<dbReference type="Proteomes" id="UP000005408">
    <property type="component" value="Unassembled WGS sequence"/>
</dbReference>
<evidence type="ECO:0000256" key="1">
    <source>
        <dbReference type="SAM" id="MobiDB-lite"/>
    </source>
</evidence>
<dbReference type="InterPro" id="IPR000157">
    <property type="entry name" value="TIR_dom"/>
</dbReference>
<reference evidence="3" key="1">
    <citation type="submission" date="2022-08" db="UniProtKB">
        <authorList>
            <consortium name="EnsemblMetazoa"/>
        </authorList>
    </citation>
    <scope>IDENTIFICATION</scope>
    <source>
        <strain evidence="3">05x7-T-G4-1.051#20</strain>
    </source>
</reference>
<dbReference type="InterPro" id="IPR035897">
    <property type="entry name" value="Toll_tir_struct_dom_sf"/>
</dbReference>
<evidence type="ECO:0000259" key="2">
    <source>
        <dbReference type="PROSITE" id="PS50104"/>
    </source>
</evidence>
<name>A0A8W8IV25_MAGGI</name>
<feature type="domain" description="TIR" evidence="2">
    <location>
        <begin position="239"/>
        <end position="365"/>
    </location>
</feature>
<evidence type="ECO:0000313" key="3">
    <source>
        <dbReference type="EnsemblMetazoa" id="G15714.1:cds"/>
    </source>
</evidence>
<dbReference type="SUPFAM" id="SSF52200">
    <property type="entry name" value="Toll/Interleukin receptor TIR domain"/>
    <property type="match status" value="2"/>
</dbReference>
<feature type="region of interest" description="Disordered" evidence="1">
    <location>
        <begin position="797"/>
        <end position="827"/>
    </location>
</feature>
<dbReference type="EnsemblMetazoa" id="G15714.1">
    <property type="protein sequence ID" value="G15714.1:cds"/>
    <property type="gene ID" value="G15714"/>
</dbReference>